<proteinExistence type="inferred from homology"/>
<organism evidence="3 4">
    <name type="scientific">Sphagnum jensenii</name>
    <dbReference type="NCBI Taxonomy" id="128206"/>
    <lineage>
        <taxon>Eukaryota</taxon>
        <taxon>Viridiplantae</taxon>
        <taxon>Streptophyta</taxon>
        <taxon>Embryophyta</taxon>
        <taxon>Bryophyta</taxon>
        <taxon>Sphagnophytina</taxon>
        <taxon>Sphagnopsida</taxon>
        <taxon>Sphagnales</taxon>
        <taxon>Sphagnaceae</taxon>
        <taxon>Sphagnum</taxon>
    </lineage>
</organism>
<evidence type="ECO:0000256" key="1">
    <source>
        <dbReference type="ARBA" id="ARBA00008270"/>
    </source>
</evidence>
<dbReference type="InterPro" id="IPR003719">
    <property type="entry name" value="Phenazine_PhzF-like"/>
</dbReference>
<dbReference type="PIRSF" id="PIRSF016184">
    <property type="entry name" value="PhzC_PhzF"/>
    <property type="match status" value="1"/>
</dbReference>
<dbReference type="PANTHER" id="PTHR13774">
    <property type="entry name" value="PHENAZINE BIOSYNTHESIS PROTEIN"/>
    <property type="match status" value="1"/>
</dbReference>
<evidence type="ECO:0000313" key="3">
    <source>
        <dbReference type="EMBL" id="CAK9269398.1"/>
    </source>
</evidence>
<sequence length="315" mass="34470">MEQKKSMEFEDTDITYALINAFTDHASGGNPAAVCYLPHEKDDKWLQQIAREFNQPMTAFLVHRDANAESEQYDLRWFTSKAEVDFCGHATLASAHLLFTSGIVTGNTVRFHTRAGVLIASKVSGYKECEDELSSSMQKTWKVLDKKRLNGKGVVELDFPLVPAIPCNDSALLSAALDGATLNWVGETALGDYLVELPSSADVENLKPQFHKMLDFHGRGSIFATALASEHSEHDVISRVFCPKMGIPEDSATGSAHCTIGQYWATKLGKNELKAFQASERGGKMLVRVDKDVGRVYLQAQAVVVMAGALPTAKG</sequence>
<dbReference type="Pfam" id="PF02567">
    <property type="entry name" value="PhzC-PhzF"/>
    <property type="match status" value="1"/>
</dbReference>
<comment type="similarity">
    <text evidence="1">Belongs to the PhzF family.</text>
</comment>
<keyword evidence="4" id="KW-1185">Reference proteome</keyword>
<gene>
    <name evidence="3" type="ORF">CSSPJE1EN1_LOCUS14876</name>
</gene>
<evidence type="ECO:0000313" key="4">
    <source>
        <dbReference type="Proteomes" id="UP001497444"/>
    </source>
</evidence>
<dbReference type="EMBL" id="OZ020097">
    <property type="protein sequence ID" value="CAK9269398.1"/>
    <property type="molecule type" value="Genomic_DNA"/>
</dbReference>
<dbReference type="Gene3D" id="3.10.310.10">
    <property type="entry name" value="Diaminopimelate Epimerase, Chain A, domain 1"/>
    <property type="match status" value="2"/>
</dbReference>
<dbReference type="PANTHER" id="PTHR13774:SF17">
    <property type="entry name" value="PHENAZINE BIOSYNTHESIS-LIKE DOMAIN-CONTAINING PROTEIN"/>
    <property type="match status" value="1"/>
</dbReference>
<dbReference type="SUPFAM" id="SSF54506">
    <property type="entry name" value="Diaminopimelate epimerase-like"/>
    <property type="match status" value="1"/>
</dbReference>
<protein>
    <submittedName>
        <fullName evidence="3">Uncharacterized protein</fullName>
    </submittedName>
</protein>
<name>A0ABP0WUT1_9BRYO</name>
<evidence type="ECO:0000256" key="2">
    <source>
        <dbReference type="ARBA" id="ARBA00023235"/>
    </source>
</evidence>
<accession>A0ABP0WUT1</accession>
<reference evidence="3 4" key="1">
    <citation type="submission" date="2024-02" db="EMBL/GenBank/DDBJ databases">
        <authorList>
            <consortium name="ELIXIR-Norway"/>
            <consortium name="Elixir Norway"/>
        </authorList>
    </citation>
    <scope>NUCLEOTIDE SEQUENCE [LARGE SCALE GENOMIC DNA]</scope>
</reference>
<dbReference type="Proteomes" id="UP001497444">
    <property type="component" value="Chromosome 2"/>
</dbReference>
<keyword evidence="2" id="KW-0413">Isomerase</keyword>